<dbReference type="InterPro" id="IPR041472">
    <property type="entry name" value="BL00235/CARNS1_N"/>
</dbReference>
<evidence type="ECO:0000256" key="2">
    <source>
        <dbReference type="ARBA" id="ARBA00022741"/>
    </source>
</evidence>
<dbReference type="PROSITE" id="PS50975">
    <property type="entry name" value="ATP_GRASP"/>
    <property type="match status" value="1"/>
</dbReference>
<dbReference type="PANTHER" id="PTHR43585">
    <property type="entry name" value="FUMIPYRROLE BIOSYNTHESIS PROTEIN C"/>
    <property type="match status" value="1"/>
</dbReference>
<dbReference type="Pfam" id="PF13535">
    <property type="entry name" value="ATP-grasp_4"/>
    <property type="match status" value="1"/>
</dbReference>
<dbReference type="InterPro" id="IPR052032">
    <property type="entry name" value="ATP-dep_AA_Ligase"/>
</dbReference>
<dbReference type="Pfam" id="PF18130">
    <property type="entry name" value="ATPgrasp_N"/>
    <property type="match status" value="1"/>
</dbReference>
<evidence type="ECO:0000256" key="1">
    <source>
        <dbReference type="ARBA" id="ARBA00022598"/>
    </source>
</evidence>
<accession>A0ABW7PGY8</accession>
<protein>
    <submittedName>
        <fullName evidence="6">ATP-grasp domain-containing protein</fullName>
    </submittedName>
</protein>
<dbReference type="RefSeq" id="WP_395510880.1">
    <property type="nucleotide sequence ID" value="NZ_JBBDHD010000045.1"/>
</dbReference>
<keyword evidence="3 4" id="KW-0067">ATP-binding</keyword>
<dbReference type="PANTHER" id="PTHR43585:SF2">
    <property type="entry name" value="ATP-GRASP ENZYME FSQD"/>
    <property type="match status" value="1"/>
</dbReference>
<name>A0ABW7PGY8_9ACTN</name>
<evidence type="ECO:0000313" key="6">
    <source>
        <dbReference type="EMBL" id="MFH7597087.1"/>
    </source>
</evidence>
<proteinExistence type="predicted"/>
<dbReference type="Proteomes" id="UP001610631">
    <property type="component" value="Unassembled WGS sequence"/>
</dbReference>
<evidence type="ECO:0000313" key="7">
    <source>
        <dbReference type="Proteomes" id="UP001610631"/>
    </source>
</evidence>
<keyword evidence="2 4" id="KW-0547">Nucleotide-binding</keyword>
<dbReference type="SUPFAM" id="SSF56059">
    <property type="entry name" value="Glutathione synthetase ATP-binding domain-like"/>
    <property type="match status" value="1"/>
</dbReference>
<evidence type="ECO:0000256" key="4">
    <source>
        <dbReference type="PROSITE-ProRule" id="PRU00409"/>
    </source>
</evidence>
<keyword evidence="1" id="KW-0436">Ligase</keyword>
<evidence type="ECO:0000256" key="3">
    <source>
        <dbReference type="ARBA" id="ARBA00022840"/>
    </source>
</evidence>
<comment type="caution">
    <text evidence="6">The sequence shown here is derived from an EMBL/GenBank/DDBJ whole genome shotgun (WGS) entry which is preliminary data.</text>
</comment>
<dbReference type="Gene3D" id="3.40.50.20">
    <property type="match status" value="1"/>
</dbReference>
<dbReference type="Gene3D" id="3.30.470.20">
    <property type="entry name" value="ATP-grasp fold, B domain"/>
    <property type="match status" value="1"/>
</dbReference>
<organism evidence="6 7">
    <name type="scientific">Streptomyces racemochromogenes</name>
    <dbReference type="NCBI Taxonomy" id="67353"/>
    <lineage>
        <taxon>Bacteria</taxon>
        <taxon>Bacillati</taxon>
        <taxon>Actinomycetota</taxon>
        <taxon>Actinomycetes</taxon>
        <taxon>Kitasatosporales</taxon>
        <taxon>Streptomycetaceae</taxon>
        <taxon>Streptomyces</taxon>
    </lineage>
</organism>
<sequence>MSQVDPFSAAAAPADPRDTLLVVEPESSGVDLLPAATRLGLRVHVLDRRPLELAPAAVRELVGRGRAGYTVVETRCTELVAAAAEQLASRTTVVAVVPGFEYAVPVAAAAAERLGLPGPRPAVAARLRDKGLMKDQLARGGVAVARGVPLTVGDVPEDTLLQAAAVVGFPAVVKPVDGSGSLGVRRIDSMAELRGHLERAAEEGVLDDMGQPVGGRLLLESYVTGPEFSVEGWVTATGEVTVAAVTQKLLGPEPHFVEVGHIVDADLPQADREALARTAERAVRALGLTAGVFHLEARLSPRGPVVLEIAARLGGDRIHRLVSAVHGRSLPEAAIRVLAGLPHAAVADAPSGRAAASVYFTAPAPGRIHDPEALYADLARVIDAGAQCWELTVDCAPGDLVTPATDFRQRFGHAVLVAADRSALTAVLDEVNAALYRALDRVPAAAAVAA</sequence>
<feature type="domain" description="ATP-grasp" evidence="5">
    <location>
        <begin position="134"/>
        <end position="339"/>
    </location>
</feature>
<reference evidence="6 7" key="1">
    <citation type="submission" date="2024-03" db="EMBL/GenBank/DDBJ databases">
        <title>Whole genome sequencing of Streptomyces racemochromogenes, to identify antimicrobial biosynthetic gene clusters.</title>
        <authorList>
            <person name="Suryawanshi P."/>
            <person name="Krishnaraj P.U."/>
            <person name="Arun Y.P."/>
            <person name="Suryawanshi M.P."/>
            <person name="Rakshit O."/>
        </authorList>
    </citation>
    <scope>NUCLEOTIDE SEQUENCE [LARGE SCALE GENOMIC DNA]</scope>
    <source>
        <strain evidence="6 7">AUDT626</strain>
    </source>
</reference>
<dbReference type="Gene3D" id="3.30.1490.20">
    <property type="entry name" value="ATP-grasp fold, A domain"/>
    <property type="match status" value="1"/>
</dbReference>
<dbReference type="InterPro" id="IPR011761">
    <property type="entry name" value="ATP-grasp"/>
</dbReference>
<dbReference type="EMBL" id="JBBDHD010000045">
    <property type="protein sequence ID" value="MFH7597087.1"/>
    <property type="molecule type" value="Genomic_DNA"/>
</dbReference>
<gene>
    <name evidence="6" type="ORF">WDV06_18590</name>
</gene>
<dbReference type="InterPro" id="IPR013815">
    <property type="entry name" value="ATP_grasp_subdomain_1"/>
</dbReference>
<evidence type="ECO:0000259" key="5">
    <source>
        <dbReference type="PROSITE" id="PS50975"/>
    </source>
</evidence>
<keyword evidence="7" id="KW-1185">Reference proteome</keyword>